<dbReference type="Proteomes" id="UP001642483">
    <property type="component" value="Unassembled WGS sequence"/>
</dbReference>
<dbReference type="PROSITE" id="PS50088">
    <property type="entry name" value="ANK_REPEAT"/>
    <property type="match status" value="3"/>
</dbReference>
<feature type="compositionally biased region" description="Low complexity" evidence="4">
    <location>
        <begin position="1943"/>
        <end position="1954"/>
    </location>
</feature>
<dbReference type="InterPro" id="IPR002110">
    <property type="entry name" value="Ankyrin_rpt"/>
</dbReference>
<feature type="compositionally biased region" description="Acidic residues" evidence="4">
    <location>
        <begin position="802"/>
        <end position="817"/>
    </location>
</feature>
<dbReference type="Pfam" id="PF14915">
    <property type="entry name" value="CCDC144C"/>
    <property type="match status" value="1"/>
</dbReference>
<gene>
    <name evidence="6" type="ORF">CVLEPA_LOCUS20984</name>
</gene>
<feature type="region of interest" description="Disordered" evidence="4">
    <location>
        <begin position="1899"/>
        <end position="1920"/>
    </location>
</feature>
<feature type="coiled-coil region" evidence="3">
    <location>
        <begin position="1079"/>
        <end position="1612"/>
    </location>
</feature>
<feature type="compositionally biased region" description="Basic and acidic residues" evidence="4">
    <location>
        <begin position="1956"/>
        <end position="1974"/>
    </location>
</feature>
<dbReference type="PANTHER" id="PTHR24147">
    <property type="entry name" value="ANKYRIN REPEAT DOMAIN 36-RELATED"/>
    <property type="match status" value="1"/>
</dbReference>
<feature type="compositionally biased region" description="Polar residues" evidence="4">
    <location>
        <begin position="533"/>
        <end position="543"/>
    </location>
</feature>
<evidence type="ECO:0000313" key="7">
    <source>
        <dbReference type="Proteomes" id="UP001642483"/>
    </source>
</evidence>
<feature type="domain" description="CCDC144C-like coiled-coil" evidence="5">
    <location>
        <begin position="978"/>
        <end position="1435"/>
    </location>
</feature>
<sequence>MKRLFKRKKANSDAGSLASGRSASGYEVASKKDLPKLHNAAREGNLTKLKNLLKKSDVNQLDKENRTALHIACAYEKKDVVLMLVKHPHCNMNLCDSEKRSALMKCVQCQSYTCLDVLVDKGADVTLYDTKGNTALHLAASIPSKEFCLSLIDASADIHCKNKDGSTPLHLAATVPESEDVIKLLLEDGAQINANDAFGKTPLMLAASHGHLEVVKLLLSKGADTSVHDTKGWAADDYASMSGNHPIAHVIVEHSVKQKKSTPSASRSPSIKPKSPPQLENNTDDGSSDLSDISQDDLSRLSDDNNMSGARHAYVPAALQPPKPKVNVAEFLKQRQQLKNQVKVTDSANKPESSSTFISPKSFLNGKEEKGEELDEVTDKSDSESSSLEDATEPDLRPQGYASNSRKGSHVSPAKPPLPSNRSAGSLTSSPIVSAQKAVIATKLNDNDEDSPWDSGEEDDDSGDRQASMTSRVNSPEKTFAIPTKNMMAELGLDEEDVRNIYDNPSEESIEFSSPTLPSNEEPHPEGEMQPSLPISTFQPTKQDNVEDDEISKVSSSWDEDSESFPPNTDTKPAGVDILAGASLLKFDDDLSEEADPITPPPRLQLNDPKSAAKGSQELVDSDKDVEDKDESSSSWDSDKVTENPPALRSVTSTFKASAAAVTTLKLNDEVVGDKKDEESEDEITESESSWETEKRKSQQQQQQHQPKTVSNEVKRNEATLLEDSMSEEDSFDDSDKVNRKPPTSFQKTLLGTLATEAAKKVQKRKEMQEREGRKSKDAETEAHVSTQDREMLETALREALDEPENLSESDSSDLDDSYMGNVAVGKKMSPGQGRLSSIPVPVGSHIHAPRRKQATTYKSTDAHHHINGFDTSNWTGTETETDADEEPLEDIPTSLIASPLSEQILRSGERGALEREASREKQRAMDTLEKLEYAQRVIEQHEEKIREYKRLEDEWRKTNSEMEASIRKLNFEQTRLKEQLSSSELELKMSQSRVTRLDEQLQLEGGSRRKQEVTIRELSTELKNTEQSLRKLEVERSQLQQELLSEQQKIALHEHVSKEKEKVDQGLKDEHSHDSRHIEALNLLMREKDQELMRAKADRDALEDTCKRYKEEIGQFYANGDDQRSLMGKLNEELNDRVHELTRDLSASEEVLNQAALQHNLQLSHLKQANETLTNQIKKERGEKENILRDLEVLNDQQRALKRTIEDQESKERRDENRMKDLERDLRELKERKEEIEKKLHSSEVADNLTQHEANNLRTSLAHKESLLAQVTREKEEMRENMRRRELDLNEAQRENAKLSGRVEMLQADVAQQESERLRLRRELEEARNFGNTTLTNQQGKFSDLVTDHQKERLELEKTNAQLNQQVAHLREEVKRINEEKMNKDEELALAQQDRIETHKHLSFTESSMAQLTESQRQLQEDKRRINTELDASRGRCNSLENRVDEANRQISSLRSDLESEKSACNSARRDLQSLELDSSQNRDSLSRLENRLKEFELTNAKLQSELSTSMTREQQVKDEQNLMARSRSQLEELITRIQEDKASADQKMRDASNRCKLLQAEADGHKQMWESEVKARSKLSVEYAKADKERKDAIKLMEKYKRKLTRATEQGRLYQTKFETQQKRRSQLEDRLEYHSKRALENRIRSETSESECESRLSSMSEEFRHERTRLDDTINQLQAQVSTLGRRLSEESEAKIAASQELEKLKNFKAPQNDSSASELERERDELRDELRRSRQRDNKQTEAARANALASAEVNAKLDQVNSWLEERAAAQEVLERLRFENEEKRVAEANRRAESLQRELDMLRQRMTVQQPSVDHKEKEFQQSVRDNIELHTQLQRTRVELEEQKVKLARERKKYQNLHTSAISGSIAGHIGSGLNNMTSYPFNTTPFFPTTSPVKVPGETVMSSTPRKDLSEPVLTQLRNKLDVSIAQKLADTRNSASPGSEASGSSQRKPEEGSSRPTSHDYFRIP</sequence>
<feature type="compositionally biased region" description="Basic and acidic residues" evidence="4">
    <location>
        <begin position="765"/>
        <end position="801"/>
    </location>
</feature>
<feature type="coiled-coil region" evidence="3">
    <location>
        <begin position="1009"/>
        <end position="1050"/>
    </location>
</feature>
<feature type="compositionally biased region" description="Low complexity" evidence="4">
    <location>
        <begin position="263"/>
        <end position="273"/>
    </location>
</feature>
<keyword evidence="2" id="KW-0040">ANK repeat</keyword>
<feature type="region of interest" description="Disordered" evidence="4">
    <location>
        <begin position="1644"/>
        <end position="1667"/>
    </location>
</feature>
<dbReference type="Pfam" id="PF12796">
    <property type="entry name" value="Ank_2"/>
    <property type="match status" value="2"/>
</dbReference>
<keyword evidence="7" id="KW-1185">Reference proteome</keyword>
<feature type="compositionally biased region" description="Polar residues" evidence="4">
    <location>
        <begin position="420"/>
        <end position="433"/>
    </location>
</feature>
<feature type="region of interest" description="Disordered" evidence="4">
    <location>
        <begin position="1"/>
        <end position="28"/>
    </location>
</feature>
<name>A0ABP0GCD9_CLALP</name>
<dbReference type="InterPro" id="IPR036770">
    <property type="entry name" value="Ankyrin_rpt-contain_sf"/>
</dbReference>
<feature type="compositionally biased region" description="Acidic residues" evidence="4">
    <location>
        <begin position="679"/>
        <end position="691"/>
    </location>
</feature>
<feature type="coiled-coil region" evidence="3">
    <location>
        <begin position="915"/>
        <end position="980"/>
    </location>
</feature>
<feature type="coiled-coil region" evidence="3">
    <location>
        <begin position="1837"/>
        <end position="1867"/>
    </location>
</feature>
<feature type="compositionally biased region" description="Basic and acidic residues" evidence="4">
    <location>
        <begin position="667"/>
        <end position="678"/>
    </location>
</feature>
<feature type="region of interest" description="Disordered" evidence="4">
    <location>
        <begin position="340"/>
        <end position="483"/>
    </location>
</feature>
<dbReference type="SUPFAM" id="SSF48403">
    <property type="entry name" value="Ankyrin repeat"/>
    <property type="match status" value="1"/>
</dbReference>
<reference evidence="6 7" key="1">
    <citation type="submission" date="2024-02" db="EMBL/GenBank/DDBJ databases">
        <authorList>
            <person name="Daric V."/>
            <person name="Darras S."/>
        </authorList>
    </citation>
    <scope>NUCLEOTIDE SEQUENCE [LARGE SCALE GENOMIC DNA]</scope>
</reference>
<feature type="repeat" description="ANK" evidence="2">
    <location>
        <begin position="164"/>
        <end position="197"/>
    </location>
</feature>
<feature type="compositionally biased region" description="Low complexity" evidence="4">
    <location>
        <begin position="12"/>
        <end position="25"/>
    </location>
</feature>
<comment type="caution">
    <text evidence="6">The sequence shown here is derived from an EMBL/GenBank/DDBJ whole genome shotgun (WGS) entry which is preliminary data.</text>
</comment>
<organism evidence="6 7">
    <name type="scientific">Clavelina lepadiformis</name>
    <name type="common">Light-bulb sea squirt</name>
    <name type="synonym">Ascidia lepadiformis</name>
    <dbReference type="NCBI Taxonomy" id="159417"/>
    <lineage>
        <taxon>Eukaryota</taxon>
        <taxon>Metazoa</taxon>
        <taxon>Chordata</taxon>
        <taxon>Tunicata</taxon>
        <taxon>Ascidiacea</taxon>
        <taxon>Aplousobranchia</taxon>
        <taxon>Clavelinidae</taxon>
        <taxon>Clavelina</taxon>
    </lineage>
</organism>
<feature type="compositionally biased region" description="Acidic residues" evidence="4">
    <location>
        <begin position="447"/>
        <end position="462"/>
    </location>
</feature>
<dbReference type="Pfam" id="PF00023">
    <property type="entry name" value="Ank"/>
    <property type="match status" value="1"/>
</dbReference>
<feature type="coiled-coil region" evidence="3">
    <location>
        <begin position="1765"/>
        <end position="1811"/>
    </location>
</feature>
<proteinExistence type="predicted"/>
<feature type="compositionally biased region" description="Polar residues" evidence="4">
    <location>
        <begin position="340"/>
        <end position="359"/>
    </location>
</feature>
<feature type="region of interest" description="Disordered" evidence="4">
    <location>
        <begin position="1709"/>
        <end position="1748"/>
    </location>
</feature>
<dbReference type="InterPro" id="IPR050657">
    <property type="entry name" value="Ankyrin_repeat_domain"/>
</dbReference>
<feature type="region of interest" description="Disordered" evidence="4">
    <location>
        <begin position="1933"/>
        <end position="1974"/>
    </location>
</feature>
<evidence type="ECO:0000313" key="6">
    <source>
        <dbReference type="EMBL" id="CAK8688992.1"/>
    </source>
</evidence>
<dbReference type="InterPro" id="IPR039497">
    <property type="entry name" value="CC144C-like_CC_dom"/>
</dbReference>
<dbReference type="Gene3D" id="1.10.287.1490">
    <property type="match status" value="1"/>
</dbReference>
<protein>
    <recommendedName>
        <fullName evidence="5">CCDC144C-like coiled-coil domain-containing protein</fullName>
    </recommendedName>
</protein>
<evidence type="ECO:0000256" key="4">
    <source>
        <dbReference type="SAM" id="MobiDB-lite"/>
    </source>
</evidence>
<evidence type="ECO:0000256" key="3">
    <source>
        <dbReference type="SAM" id="Coils"/>
    </source>
</evidence>
<feature type="compositionally biased region" description="Polar residues" evidence="4">
    <location>
        <begin position="465"/>
        <end position="477"/>
    </location>
</feature>
<feature type="repeat" description="ANK" evidence="2">
    <location>
        <begin position="198"/>
        <end position="230"/>
    </location>
</feature>
<feature type="region of interest" description="Disordered" evidence="4">
    <location>
        <begin position="496"/>
        <end position="888"/>
    </location>
</feature>
<feature type="region of interest" description="Disordered" evidence="4">
    <location>
        <begin position="255"/>
        <end position="308"/>
    </location>
</feature>
<dbReference type="Gene3D" id="1.25.40.20">
    <property type="entry name" value="Ankyrin repeat-containing domain"/>
    <property type="match status" value="2"/>
</dbReference>
<accession>A0ABP0GCD9</accession>
<dbReference type="SMART" id="SM00248">
    <property type="entry name" value="ANK"/>
    <property type="match status" value="7"/>
</dbReference>
<dbReference type="EMBL" id="CAWYQH010000108">
    <property type="protein sequence ID" value="CAK8688992.1"/>
    <property type="molecule type" value="Genomic_DNA"/>
</dbReference>
<keyword evidence="1 3" id="KW-0175">Coiled coil</keyword>
<evidence type="ECO:0000259" key="5">
    <source>
        <dbReference type="Pfam" id="PF14915"/>
    </source>
</evidence>
<evidence type="ECO:0000256" key="1">
    <source>
        <dbReference type="ARBA" id="ARBA00023054"/>
    </source>
</evidence>
<dbReference type="PANTHER" id="PTHR24147:SF53">
    <property type="entry name" value="ANKYRIN REPEAT DOMAIN 26"/>
    <property type="match status" value="1"/>
</dbReference>
<dbReference type="PROSITE" id="PS50297">
    <property type="entry name" value="ANK_REP_REGION"/>
    <property type="match status" value="3"/>
</dbReference>
<evidence type="ECO:0000256" key="2">
    <source>
        <dbReference type="PROSITE-ProRule" id="PRU00023"/>
    </source>
</evidence>
<feature type="repeat" description="ANK" evidence="2">
    <location>
        <begin position="131"/>
        <end position="163"/>
    </location>
</feature>
<feature type="compositionally biased region" description="Basic and acidic residues" evidence="4">
    <location>
        <begin position="1722"/>
        <end position="1746"/>
    </location>
</feature>